<dbReference type="Pfam" id="PF01797">
    <property type="entry name" value="Y1_Tnp"/>
    <property type="match status" value="1"/>
</dbReference>
<dbReference type="InterPro" id="IPR036515">
    <property type="entry name" value="Transposase_17_sf"/>
</dbReference>
<dbReference type="EMBL" id="JALNMH010000014">
    <property type="protein sequence ID" value="MCK7595217.1"/>
    <property type="molecule type" value="Genomic_DNA"/>
</dbReference>
<keyword evidence="3" id="KW-1185">Reference proteome</keyword>
<dbReference type="SUPFAM" id="SSF143422">
    <property type="entry name" value="Transposase IS200-like"/>
    <property type="match status" value="1"/>
</dbReference>
<organism evidence="2 3">
    <name type="scientific">Pseudomarimonas salicorniae</name>
    <dbReference type="NCBI Taxonomy" id="2933270"/>
    <lineage>
        <taxon>Bacteria</taxon>
        <taxon>Pseudomonadati</taxon>
        <taxon>Pseudomonadota</taxon>
        <taxon>Gammaproteobacteria</taxon>
        <taxon>Lysobacterales</taxon>
        <taxon>Lysobacteraceae</taxon>
        <taxon>Pseudomarimonas</taxon>
    </lineage>
</organism>
<reference evidence="2" key="1">
    <citation type="submission" date="2022-04" db="EMBL/GenBank/DDBJ databases">
        <title>Lysobacter sp. CAU 1642 isolated from sea sand.</title>
        <authorList>
            <person name="Kim W."/>
        </authorList>
    </citation>
    <scope>NUCLEOTIDE SEQUENCE</scope>
    <source>
        <strain evidence="2">CAU 1642</strain>
    </source>
</reference>
<dbReference type="Gene3D" id="3.30.70.1290">
    <property type="entry name" value="Transposase IS200-like"/>
    <property type="match status" value="1"/>
</dbReference>
<comment type="caution">
    <text evidence="2">The sequence shown here is derived from an EMBL/GenBank/DDBJ whole genome shotgun (WGS) entry which is preliminary data.</text>
</comment>
<protein>
    <submittedName>
        <fullName evidence="2">Transposase</fullName>
    </submittedName>
</protein>
<dbReference type="PANTHER" id="PTHR36966:SF1">
    <property type="entry name" value="REP-ASSOCIATED TYROSINE TRANSPOSASE"/>
    <property type="match status" value="1"/>
</dbReference>
<feature type="domain" description="Transposase IS200-like" evidence="1">
    <location>
        <begin position="23"/>
        <end position="138"/>
    </location>
</feature>
<sequence>MTSGASSTLSKGHRALRRGRHSIAGQIYLVTTVCLGRHPTFADHHAARVASRALHSTATLRGAHCLAWVAMPDHVHLLLRLGEGVSLSKAVMHLKTNVARQVNRETARSGSLWQRGFHDRALREDEDVRDAARYIVANPLRAGLAESVGEYPYWDAVWLD</sequence>
<dbReference type="NCBIfam" id="NF047646">
    <property type="entry name" value="REP_Tyr_transpos"/>
    <property type="match status" value="1"/>
</dbReference>
<accession>A0ABT0GLF7</accession>
<evidence type="ECO:0000313" key="2">
    <source>
        <dbReference type="EMBL" id="MCK7595217.1"/>
    </source>
</evidence>
<dbReference type="PANTHER" id="PTHR36966">
    <property type="entry name" value="REP-ASSOCIATED TYROSINE TRANSPOSASE"/>
    <property type="match status" value="1"/>
</dbReference>
<dbReference type="InterPro" id="IPR052715">
    <property type="entry name" value="RAYT_transposase"/>
</dbReference>
<proteinExistence type="predicted"/>
<gene>
    <name evidence="2" type="ORF">M0G41_16275</name>
</gene>
<evidence type="ECO:0000259" key="1">
    <source>
        <dbReference type="SMART" id="SM01321"/>
    </source>
</evidence>
<dbReference type="Proteomes" id="UP001431449">
    <property type="component" value="Unassembled WGS sequence"/>
</dbReference>
<dbReference type="SMART" id="SM01321">
    <property type="entry name" value="Y1_Tnp"/>
    <property type="match status" value="1"/>
</dbReference>
<dbReference type="InterPro" id="IPR002686">
    <property type="entry name" value="Transposase_17"/>
</dbReference>
<dbReference type="RefSeq" id="WP_248211006.1">
    <property type="nucleotide sequence ID" value="NZ_JALNMH010000014.1"/>
</dbReference>
<name>A0ABT0GLF7_9GAMM</name>
<evidence type="ECO:0000313" key="3">
    <source>
        <dbReference type="Proteomes" id="UP001431449"/>
    </source>
</evidence>